<keyword evidence="10" id="KW-1185">Reference proteome</keyword>
<dbReference type="GO" id="GO:0015297">
    <property type="term" value="F:antiporter activity"/>
    <property type="evidence" value="ECO:0007669"/>
    <property type="project" value="TreeGrafter"/>
</dbReference>
<dbReference type="InterPro" id="IPR000390">
    <property type="entry name" value="Small_drug/metabolite_transptr"/>
</dbReference>
<keyword evidence="2" id="KW-0813">Transport</keyword>
<dbReference type="HOGENOM" id="CLU_133067_0_2_9"/>
<proteinExistence type="inferred from homology"/>
<dbReference type="Gene3D" id="1.10.3730.20">
    <property type="match status" value="1"/>
</dbReference>
<dbReference type="AlphaFoldDB" id="B9DT41"/>
<dbReference type="OrthoDB" id="21828at2"/>
<dbReference type="InterPro" id="IPR045324">
    <property type="entry name" value="Small_multidrug_res"/>
</dbReference>
<dbReference type="Pfam" id="PF00893">
    <property type="entry name" value="Multi_Drug_Res"/>
    <property type="match status" value="1"/>
</dbReference>
<dbReference type="PANTHER" id="PTHR30561">
    <property type="entry name" value="SMR FAMILY PROTON-DEPENDENT DRUG EFFLUX TRANSPORTER SUGE"/>
    <property type="match status" value="1"/>
</dbReference>
<evidence type="ECO:0000256" key="5">
    <source>
        <dbReference type="ARBA" id="ARBA00022989"/>
    </source>
</evidence>
<protein>
    <submittedName>
        <fullName evidence="9">Quaternary ammonium compound-resistance protein</fullName>
    </submittedName>
</protein>
<feature type="transmembrane region" description="Helical" evidence="8">
    <location>
        <begin position="26"/>
        <end position="47"/>
    </location>
</feature>
<name>B9DT41_STRU0</name>
<sequence>MAIVYLLLAILAEVIATSALKLTKGLTLLWPSLFCISIYMICHYYFAKAIQDLNLGIAYALWCGVGILVTVFVSVLFYKESLSVTGILGILLILSGCLLVNLGGN</sequence>
<comment type="similarity">
    <text evidence="7">Belongs to the drug/metabolite transporter (DMT) superfamily. Small multidrug resistance (SMR) (TC 2.A.7.1) family.</text>
</comment>
<comment type="subcellular location">
    <subcellularLocation>
        <location evidence="1 7">Cell membrane</location>
        <topology evidence="1 7">Multi-pass membrane protein</topology>
    </subcellularLocation>
</comment>
<dbReference type="GO" id="GO:0015220">
    <property type="term" value="F:choline transmembrane transporter activity"/>
    <property type="evidence" value="ECO:0007669"/>
    <property type="project" value="TreeGrafter"/>
</dbReference>
<feature type="transmembrane region" description="Helical" evidence="8">
    <location>
        <begin position="59"/>
        <end position="78"/>
    </location>
</feature>
<dbReference type="GeneID" id="93825452"/>
<dbReference type="PANTHER" id="PTHR30561:SF1">
    <property type="entry name" value="MULTIDRUG TRANSPORTER EMRE"/>
    <property type="match status" value="1"/>
</dbReference>
<dbReference type="GO" id="GO:0015199">
    <property type="term" value="F:amino-acid betaine transmembrane transporter activity"/>
    <property type="evidence" value="ECO:0007669"/>
    <property type="project" value="TreeGrafter"/>
</dbReference>
<evidence type="ECO:0000256" key="6">
    <source>
        <dbReference type="ARBA" id="ARBA00023136"/>
    </source>
</evidence>
<dbReference type="SUPFAM" id="SSF103481">
    <property type="entry name" value="Multidrug resistance efflux transporter EmrE"/>
    <property type="match status" value="1"/>
</dbReference>
<dbReference type="KEGG" id="sub:SUB0162"/>
<feature type="transmembrane region" description="Helical" evidence="8">
    <location>
        <begin position="84"/>
        <end position="104"/>
    </location>
</feature>
<dbReference type="InterPro" id="IPR037185">
    <property type="entry name" value="EmrE-like"/>
</dbReference>
<dbReference type="Proteomes" id="UP000000449">
    <property type="component" value="Chromosome"/>
</dbReference>
<dbReference type="GO" id="GO:0031460">
    <property type="term" value="P:glycine betaine transport"/>
    <property type="evidence" value="ECO:0007669"/>
    <property type="project" value="TreeGrafter"/>
</dbReference>
<dbReference type="eggNOG" id="COG2076">
    <property type="taxonomic scope" value="Bacteria"/>
</dbReference>
<evidence type="ECO:0000256" key="8">
    <source>
        <dbReference type="SAM" id="Phobius"/>
    </source>
</evidence>
<dbReference type="STRING" id="218495.SUB0162"/>
<evidence type="ECO:0000313" key="10">
    <source>
        <dbReference type="Proteomes" id="UP000000449"/>
    </source>
</evidence>
<dbReference type="EMBL" id="AM946015">
    <property type="protein sequence ID" value="CAR40609.1"/>
    <property type="molecule type" value="Genomic_DNA"/>
</dbReference>
<dbReference type="GO" id="GO:0005886">
    <property type="term" value="C:plasma membrane"/>
    <property type="evidence" value="ECO:0007669"/>
    <property type="project" value="UniProtKB-SubCell"/>
</dbReference>
<evidence type="ECO:0000256" key="3">
    <source>
        <dbReference type="ARBA" id="ARBA00022475"/>
    </source>
</evidence>
<keyword evidence="4 7" id="KW-0812">Transmembrane</keyword>
<evidence type="ECO:0000256" key="4">
    <source>
        <dbReference type="ARBA" id="ARBA00022692"/>
    </source>
</evidence>
<keyword evidence="5 8" id="KW-1133">Transmembrane helix</keyword>
<organism evidence="9 10">
    <name type="scientific">Streptococcus uberis (strain ATCC BAA-854 / 0140J)</name>
    <dbReference type="NCBI Taxonomy" id="218495"/>
    <lineage>
        <taxon>Bacteria</taxon>
        <taxon>Bacillati</taxon>
        <taxon>Bacillota</taxon>
        <taxon>Bacilli</taxon>
        <taxon>Lactobacillales</taxon>
        <taxon>Streptococcaceae</taxon>
        <taxon>Streptococcus</taxon>
    </lineage>
</organism>
<accession>B9DT41</accession>
<dbReference type="RefSeq" id="WP_012657716.1">
    <property type="nucleotide sequence ID" value="NC_012004.1"/>
</dbReference>
<evidence type="ECO:0000313" key="9">
    <source>
        <dbReference type="EMBL" id="CAR40609.1"/>
    </source>
</evidence>
<evidence type="ECO:0000256" key="1">
    <source>
        <dbReference type="ARBA" id="ARBA00004651"/>
    </source>
</evidence>
<gene>
    <name evidence="9" type="primary">qacH</name>
    <name evidence="9" type="ordered locus">SUB0162</name>
</gene>
<keyword evidence="3" id="KW-1003">Cell membrane</keyword>
<reference evidence="10" key="1">
    <citation type="journal article" date="2009" name="BMC Genomics">
        <title>Evidence for niche adaptation in the genome of the bovine pathogen Streptococcus uberis.</title>
        <authorList>
            <person name="Ward P.N."/>
            <person name="Holden M.T.G."/>
            <person name="Leigh J.A."/>
            <person name="Lennard N."/>
            <person name="Bignell A."/>
            <person name="Barron A."/>
            <person name="Clark L."/>
            <person name="Quail M.A."/>
            <person name="Woodward J."/>
            <person name="Barrell B.G."/>
            <person name="Egan S.A."/>
            <person name="Field T.R."/>
            <person name="Maskell D."/>
            <person name="Kehoe M."/>
            <person name="Dowson C.G."/>
            <person name="Chanter N."/>
            <person name="Whatmore A.M."/>
            <person name="Bentley S.D."/>
            <person name="Parkhill J."/>
        </authorList>
    </citation>
    <scope>NUCLEOTIDE SEQUENCE [LARGE SCALE GENOMIC DNA]</scope>
    <source>
        <strain evidence="10">ATCC BAA-854 / 0140J</strain>
    </source>
</reference>
<keyword evidence="6 8" id="KW-0472">Membrane</keyword>
<evidence type="ECO:0000256" key="2">
    <source>
        <dbReference type="ARBA" id="ARBA00022448"/>
    </source>
</evidence>
<evidence type="ECO:0000256" key="7">
    <source>
        <dbReference type="RuleBase" id="RU003942"/>
    </source>
</evidence>